<dbReference type="EMBL" id="JAVAMP010000030">
    <property type="protein sequence ID" value="MDP5277210.1"/>
    <property type="molecule type" value="Genomic_DNA"/>
</dbReference>
<gene>
    <name evidence="1" type="ORF">Q5Y73_24300</name>
</gene>
<protein>
    <submittedName>
        <fullName evidence="1">Uncharacterized protein</fullName>
    </submittedName>
</protein>
<keyword evidence="2" id="KW-1185">Reference proteome</keyword>
<accession>A0ABT9J6E8</accession>
<sequence>MKLICKRCEIEISKQITELQDLKLLSKNNDKDYIPEGYFLQDSGKDNSTNTSSFIIINVKDLINSKYHSNTRRLNGCCGYDGLDGVNRVCINNHEIGTEKSDCWMPHYLTLNSDLVAFI</sequence>
<proteinExistence type="predicted"/>
<dbReference type="RefSeq" id="WP_305994510.1">
    <property type="nucleotide sequence ID" value="NZ_JAVAMP010000030.1"/>
</dbReference>
<reference evidence="1 2" key="1">
    <citation type="submission" date="2023-08" db="EMBL/GenBank/DDBJ databases">
        <authorList>
            <person name="Park J.-S."/>
        </authorList>
    </citation>
    <scope>NUCLEOTIDE SEQUENCE [LARGE SCALE GENOMIC DNA]</scope>
    <source>
        <strain evidence="1 2">2205SS18-9</strain>
    </source>
</reference>
<name>A0ABT9J6E8_9BACL</name>
<evidence type="ECO:0000313" key="2">
    <source>
        <dbReference type="Proteomes" id="UP001231941"/>
    </source>
</evidence>
<organism evidence="1 2">
    <name type="scientific">Chengkuizengella axinellae</name>
    <dbReference type="NCBI Taxonomy" id="3064388"/>
    <lineage>
        <taxon>Bacteria</taxon>
        <taxon>Bacillati</taxon>
        <taxon>Bacillota</taxon>
        <taxon>Bacilli</taxon>
        <taxon>Bacillales</taxon>
        <taxon>Paenibacillaceae</taxon>
        <taxon>Chengkuizengella</taxon>
    </lineage>
</organism>
<dbReference type="Proteomes" id="UP001231941">
    <property type="component" value="Unassembled WGS sequence"/>
</dbReference>
<comment type="caution">
    <text evidence="1">The sequence shown here is derived from an EMBL/GenBank/DDBJ whole genome shotgun (WGS) entry which is preliminary data.</text>
</comment>
<evidence type="ECO:0000313" key="1">
    <source>
        <dbReference type="EMBL" id="MDP5277210.1"/>
    </source>
</evidence>